<evidence type="ECO:0000259" key="10">
    <source>
        <dbReference type="Pfam" id="PF02784"/>
    </source>
</evidence>
<dbReference type="Pfam" id="PF02784">
    <property type="entry name" value="Orn_Arg_deC_N"/>
    <property type="match status" value="1"/>
</dbReference>
<dbReference type="Gene3D" id="3.20.20.10">
    <property type="entry name" value="Alanine racemase"/>
    <property type="match status" value="1"/>
</dbReference>
<comment type="similarity">
    <text evidence="2">Belongs to the Orn/Lys/Arg decarboxylase class-II family.</text>
</comment>
<dbReference type="PROSITE" id="PS00878">
    <property type="entry name" value="ODR_DC_2_1"/>
    <property type="match status" value="1"/>
</dbReference>
<dbReference type="SUPFAM" id="SSF50621">
    <property type="entry name" value="Alanine racemase C-terminal domain-like"/>
    <property type="match status" value="1"/>
</dbReference>
<evidence type="ECO:0000256" key="2">
    <source>
        <dbReference type="ARBA" id="ARBA00008872"/>
    </source>
</evidence>
<comment type="cofactor">
    <cofactor evidence="1">
        <name>pyridoxal 5'-phosphate</name>
        <dbReference type="ChEBI" id="CHEBI:597326"/>
    </cofactor>
</comment>
<dbReference type="PRINTS" id="PR01179">
    <property type="entry name" value="ODADCRBXLASE"/>
</dbReference>
<sequence>MDITTASNKFNAKKTVENIAQEIKKELTEQADIDLGGVDIVGLTAMISEEKIKQFDDAEYPSMKEILPKLISGNDNQSFIVNDIGAIIRQYRLWKEKLPGVEIFYAVKCNSDPILLKTLYCLGVNFDVASEGEISLVTDLDPKRERRDKIIYANPCKDIEHIKFARSQQISMMTFDSIIELLKIKLFHPDAELVLRILVDDSKSKMPFGSKFGCPMNDIKNVLVYAKFLELNVTGVSFHVGSCCIDASAYSDAIKRAKTVFDIAKDVGFDFNFLDVGGGMSNSNKQGEITFDQIAIEINRELKDSFGSHENLRVIAEPGRFFAASTFTLVVSIIGKKLIIKNDTYNVDPTSKKRKRPEEDTNSMNKKPHIDEESSDMILDDDTNKEHKVFHYTINSSIYGMFNNIIFDKAVPEFKLLNEYNDKKYKSVLFGQTCDSADTIVTGICIPELACGDKLYVEDHGAYTSSSAAPKFNGFKPPAIIPIFTY</sequence>
<dbReference type="InterPro" id="IPR002433">
    <property type="entry name" value="Orn_de-COase"/>
</dbReference>
<evidence type="ECO:0000256" key="6">
    <source>
        <dbReference type="ARBA" id="ARBA00034138"/>
    </source>
</evidence>
<dbReference type="InterPro" id="IPR022653">
    <property type="entry name" value="De-COase2_pyr-phos_BS"/>
</dbReference>
<evidence type="ECO:0000256" key="3">
    <source>
        <dbReference type="ARBA" id="ARBA00022898"/>
    </source>
</evidence>
<gene>
    <name evidence="11" type="ORF">Terrestrivirus2_66</name>
</gene>
<organism evidence="11">
    <name type="scientific">Terrestrivirus sp</name>
    <dbReference type="NCBI Taxonomy" id="2487775"/>
    <lineage>
        <taxon>Viruses</taxon>
        <taxon>Varidnaviria</taxon>
        <taxon>Bamfordvirae</taxon>
        <taxon>Nucleocytoviricota</taxon>
        <taxon>Megaviricetes</taxon>
        <taxon>Imitervirales</taxon>
        <taxon>Mimiviridae</taxon>
        <taxon>Klosneuvirinae</taxon>
    </lineage>
</organism>
<dbReference type="InterPro" id="IPR009006">
    <property type="entry name" value="Ala_racemase/Decarboxylase_C"/>
</dbReference>
<evidence type="ECO:0000256" key="7">
    <source>
        <dbReference type="ARBA" id="ARBA00049127"/>
    </source>
</evidence>
<comment type="catalytic activity">
    <reaction evidence="7">
        <text>L-ornithine + H(+) = putrescine + CO2</text>
        <dbReference type="Rhea" id="RHEA:22964"/>
        <dbReference type="ChEBI" id="CHEBI:15378"/>
        <dbReference type="ChEBI" id="CHEBI:16526"/>
        <dbReference type="ChEBI" id="CHEBI:46911"/>
        <dbReference type="ChEBI" id="CHEBI:326268"/>
        <dbReference type="EC" id="4.1.1.17"/>
    </reaction>
</comment>
<keyword evidence="3" id="KW-0663">Pyridoxal phosphate</keyword>
<dbReference type="Gene3D" id="2.40.37.10">
    <property type="entry name" value="Lyase, Ornithine Decarboxylase, Chain A, domain 1"/>
    <property type="match status" value="1"/>
</dbReference>
<dbReference type="InterPro" id="IPR000183">
    <property type="entry name" value="Orn/DAP/Arg_de-COase"/>
</dbReference>
<feature type="domain" description="Orn/DAP/Arg decarboxylase 2 C-terminal" evidence="9">
    <location>
        <begin position="380"/>
        <end position="461"/>
    </location>
</feature>
<name>A0A3G4ZL49_9VIRU</name>
<feature type="domain" description="Orn/DAP/Arg decarboxylase 2 N-terminal" evidence="10">
    <location>
        <begin position="85"/>
        <end position="324"/>
    </location>
</feature>
<dbReference type="PANTHER" id="PTHR11482:SF6">
    <property type="entry name" value="ORNITHINE DECARBOXYLASE 1-RELATED"/>
    <property type="match status" value="1"/>
</dbReference>
<dbReference type="InterPro" id="IPR022644">
    <property type="entry name" value="De-COase2_N"/>
</dbReference>
<dbReference type="GO" id="GO:0033387">
    <property type="term" value="P:putrescine biosynthetic process from arginine, via ornithine"/>
    <property type="evidence" value="ECO:0007669"/>
    <property type="project" value="TreeGrafter"/>
</dbReference>
<evidence type="ECO:0000256" key="5">
    <source>
        <dbReference type="ARBA" id="ARBA00034115"/>
    </source>
</evidence>
<dbReference type="EC" id="4.1.1.17" evidence="6"/>
<keyword evidence="4" id="KW-0456">Lyase</keyword>
<dbReference type="Pfam" id="PF00278">
    <property type="entry name" value="Orn_DAP_Arg_deC"/>
    <property type="match status" value="1"/>
</dbReference>
<proteinExistence type="inferred from homology"/>
<dbReference type="SUPFAM" id="SSF51419">
    <property type="entry name" value="PLP-binding barrel"/>
    <property type="match status" value="1"/>
</dbReference>
<evidence type="ECO:0000256" key="1">
    <source>
        <dbReference type="ARBA" id="ARBA00001933"/>
    </source>
</evidence>
<dbReference type="InterPro" id="IPR022643">
    <property type="entry name" value="De-COase2_C"/>
</dbReference>
<evidence type="ECO:0000313" key="11">
    <source>
        <dbReference type="EMBL" id="AYV75558.1"/>
    </source>
</evidence>
<dbReference type="EMBL" id="MK071980">
    <property type="protein sequence ID" value="AYV75558.1"/>
    <property type="molecule type" value="Genomic_DNA"/>
</dbReference>
<dbReference type="GO" id="GO:0004586">
    <property type="term" value="F:ornithine decarboxylase activity"/>
    <property type="evidence" value="ECO:0007669"/>
    <property type="project" value="UniProtKB-EC"/>
</dbReference>
<dbReference type="FunFam" id="3.20.20.10:FF:000005">
    <property type="entry name" value="Ornithine decarboxylase"/>
    <property type="match status" value="1"/>
</dbReference>
<comment type="pathway">
    <text evidence="5">Amine and polyamine biosynthesis; putrescine biosynthesis via L-ornithine pathway; putrescine from L-ornithine: step 1/1.</text>
</comment>
<dbReference type="PRINTS" id="PR01182">
    <property type="entry name" value="ORNDCRBXLASE"/>
</dbReference>
<accession>A0A3G4ZL49</accession>
<evidence type="ECO:0000256" key="8">
    <source>
        <dbReference type="SAM" id="MobiDB-lite"/>
    </source>
</evidence>
<feature type="region of interest" description="Disordered" evidence="8">
    <location>
        <begin position="348"/>
        <end position="375"/>
    </location>
</feature>
<dbReference type="PANTHER" id="PTHR11482">
    <property type="entry name" value="ARGININE/DIAMINOPIMELATE/ORNITHINE DECARBOXYLASE"/>
    <property type="match status" value="1"/>
</dbReference>
<evidence type="ECO:0000256" key="4">
    <source>
        <dbReference type="ARBA" id="ARBA00023239"/>
    </source>
</evidence>
<dbReference type="CDD" id="cd00622">
    <property type="entry name" value="PLPDE_III_ODC"/>
    <property type="match status" value="1"/>
</dbReference>
<protein>
    <recommendedName>
        <fullName evidence="6">ornithine decarboxylase</fullName>
        <ecNumber evidence="6">4.1.1.17</ecNumber>
    </recommendedName>
</protein>
<dbReference type="InterPro" id="IPR029066">
    <property type="entry name" value="PLP-binding_barrel"/>
</dbReference>
<reference evidence="11" key="1">
    <citation type="submission" date="2018-10" db="EMBL/GenBank/DDBJ databases">
        <title>Hidden diversity of soil giant viruses.</title>
        <authorList>
            <person name="Schulz F."/>
            <person name="Alteio L."/>
            <person name="Goudeau D."/>
            <person name="Ryan E.M."/>
            <person name="Malmstrom R.R."/>
            <person name="Blanchard J."/>
            <person name="Woyke T."/>
        </authorList>
    </citation>
    <scope>NUCLEOTIDE SEQUENCE</scope>
    <source>
        <strain evidence="11">TEV1</strain>
    </source>
</reference>
<evidence type="ECO:0000259" key="9">
    <source>
        <dbReference type="Pfam" id="PF00278"/>
    </source>
</evidence>